<feature type="domain" description="Glycosyltransferase 2-like" evidence="15">
    <location>
        <begin position="153"/>
        <end position="264"/>
    </location>
</feature>
<dbReference type="AlphaFoldDB" id="A0A1Y2HM53"/>
<dbReference type="InterPro" id="IPR035518">
    <property type="entry name" value="DPG_synthase"/>
</dbReference>
<evidence type="ECO:0000256" key="5">
    <source>
        <dbReference type="ARBA" id="ARBA00022676"/>
    </source>
</evidence>
<dbReference type="PANTHER" id="PTHR10859:SF91">
    <property type="entry name" value="DOLICHYL-PHOSPHATE BETA-GLUCOSYLTRANSFERASE"/>
    <property type="match status" value="1"/>
</dbReference>
<comment type="subcellular location">
    <subcellularLocation>
        <location evidence="1">Endoplasmic reticulum membrane</location>
        <topology evidence="1">Single-pass membrane protein</topology>
    </subcellularLocation>
</comment>
<evidence type="ECO:0000256" key="11">
    <source>
        <dbReference type="ARBA" id="ARBA00023136"/>
    </source>
</evidence>
<dbReference type="STRING" id="765915.A0A1Y2HM53"/>
<dbReference type="InterPro" id="IPR029044">
    <property type="entry name" value="Nucleotide-diphossugar_trans"/>
</dbReference>
<dbReference type="PANTHER" id="PTHR10859">
    <property type="entry name" value="GLYCOSYL TRANSFERASE"/>
    <property type="match status" value="1"/>
</dbReference>
<keyword evidence="10 14" id="KW-1133">Transmembrane helix</keyword>
<evidence type="ECO:0000256" key="1">
    <source>
        <dbReference type="ARBA" id="ARBA00004389"/>
    </source>
</evidence>
<evidence type="ECO:0000313" key="16">
    <source>
        <dbReference type="EMBL" id="ORZ35639.1"/>
    </source>
</evidence>
<dbReference type="GO" id="GO:0006487">
    <property type="term" value="P:protein N-linked glycosylation"/>
    <property type="evidence" value="ECO:0007669"/>
    <property type="project" value="TreeGrafter"/>
</dbReference>
<keyword evidence="8" id="KW-0256">Endoplasmic reticulum</keyword>
<proteinExistence type="inferred from homology"/>
<comment type="pathway">
    <text evidence="2">Protein modification; protein glycosylation.</text>
</comment>
<dbReference type="SUPFAM" id="SSF53448">
    <property type="entry name" value="Nucleotide-diphospho-sugar transferases"/>
    <property type="match status" value="1"/>
</dbReference>
<evidence type="ECO:0000256" key="13">
    <source>
        <dbReference type="SAM" id="MobiDB-lite"/>
    </source>
</evidence>
<keyword evidence="7 14" id="KW-0812">Transmembrane</keyword>
<evidence type="ECO:0000256" key="9">
    <source>
        <dbReference type="ARBA" id="ARBA00022968"/>
    </source>
</evidence>
<feature type="transmembrane region" description="Helical" evidence="14">
    <location>
        <begin position="6"/>
        <end position="28"/>
    </location>
</feature>
<sequence>MSSASAYLLALSSAGALGLALFLGYWLVSSPHGRRTARTWIPKALVPFRPDDPAVAAAKKAKAAERSASEPRLNRKQRRKQGGATPTTSATRSVDHDEDDELLVDRPPLYLSLSPPSTSSSHHTVLTFPNLAHKVYHWHSPPTLSARSSLTLSIIIPAFNESSRLPAMLDETLAYLTSIPSAPLAYELMVVDDGSSDDTLTCALAWAASNKVNDKFTLLQLPRNRGKGAAVKLGILHARGEVVLFADADGATRFADVEKLVKVLIAVGDKEADDTDDDHEGDAGSGRPNGSCWSSLAPARTGSPDASSSLDAAIIIGSRAHLVTSDAVVKRSLIRNALMYAFHWILHVLAGPLRGIGDTQCGFKLLTRKAALKVVPGLHVTGWIFDIELLLRAVWSGIEVREVMVTWHEVEGSKMSLVRDAVRMLVDLVWVRVMYAVGGWKV</sequence>
<keyword evidence="17" id="KW-1185">Reference proteome</keyword>
<dbReference type="InterPro" id="IPR001173">
    <property type="entry name" value="Glyco_trans_2-like"/>
</dbReference>
<evidence type="ECO:0000256" key="2">
    <source>
        <dbReference type="ARBA" id="ARBA00004922"/>
    </source>
</evidence>
<evidence type="ECO:0000256" key="6">
    <source>
        <dbReference type="ARBA" id="ARBA00022679"/>
    </source>
</evidence>
<gene>
    <name evidence="16" type="ORF">BCR44DRAFT_1433900</name>
</gene>
<comment type="caution">
    <text evidence="16">The sequence shown here is derived from an EMBL/GenBank/DDBJ whole genome shotgun (WGS) entry which is preliminary data.</text>
</comment>
<protein>
    <recommendedName>
        <fullName evidence="4">dolichyl-phosphate beta-glucosyltransferase</fullName>
        <ecNumber evidence="4">2.4.1.117</ecNumber>
    </recommendedName>
</protein>
<evidence type="ECO:0000256" key="7">
    <source>
        <dbReference type="ARBA" id="ARBA00022692"/>
    </source>
</evidence>
<keyword evidence="11 14" id="KW-0472">Membrane</keyword>
<name>A0A1Y2HM53_9FUNG</name>
<dbReference type="Gene3D" id="3.90.550.10">
    <property type="entry name" value="Spore Coat Polysaccharide Biosynthesis Protein SpsA, Chain A"/>
    <property type="match status" value="1"/>
</dbReference>
<comment type="similarity">
    <text evidence="3">Belongs to the glycosyltransferase 2 family.</text>
</comment>
<accession>A0A1Y2HM53</accession>
<evidence type="ECO:0000256" key="10">
    <source>
        <dbReference type="ARBA" id="ARBA00022989"/>
    </source>
</evidence>
<evidence type="ECO:0000259" key="15">
    <source>
        <dbReference type="Pfam" id="PF00535"/>
    </source>
</evidence>
<evidence type="ECO:0000256" key="14">
    <source>
        <dbReference type="SAM" id="Phobius"/>
    </source>
</evidence>
<dbReference type="EMBL" id="MCFL01000021">
    <property type="protein sequence ID" value="ORZ35639.1"/>
    <property type="molecule type" value="Genomic_DNA"/>
</dbReference>
<evidence type="ECO:0000256" key="3">
    <source>
        <dbReference type="ARBA" id="ARBA00006739"/>
    </source>
</evidence>
<feature type="region of interest" description="Disordered" evidence="13">
    <location>
        <begin position="272"/>
        <end position="300"/>
    </location>
</feature>
<comment type="catalytic activity">
    <reaction evidence="12">
        <text>a di-trans,poly-cis-dolichyl phosphate + UDP-alpha-D-glucose = a di-trans,poly-cis-dolichyl beta-D-glucosyl phosphate + UDP</text>
        <dbReference type="Rhea" id="RHEA:15401"/>
        <dbReference type="Rhea" id="RHEA-COMP:19498"/>
        <dbReference type="Rhea" id="RHEA-COMP:19502"/>
        <dbReference type="ChEBI" id="CHEBI:57525"/>
        <dbReference type="ChEBI" id="CHEBI:57683"/>
        <dbReference type="ChEBI" id="CHEBI:58223"/>
        <dbReference type="ChEBI" id="CHEBI:58885"/>
        <dbReference type="EC" id="2.4.1.117"/>
    </reaction>
    <physiologicalReaction direction="left-to-right" evidence="12">
        <dbReference type="Rhea" id="RHEA:15402"/>
    </physiologicalReaction>
</comment>
<keyword evidence="6 16" id="KW-0808">Transferase</keyword>
<evidence type="ECO:0000256" key="12">
    <source>
        <dbReference type="ARBA" id="ARBA00045097"/>
    </source>
</evidence>
<feature type="compositionally biased region" description="Basic and acidic residues" evidence="13">
    <location>
        <begin position="62"/>
        <end position="73"/>
    </location>
</feature>
<reference evidence="16 17" key="1">
    <citation type="submission" date="2016-07" db="EMBL/GenBank/DDBJ databases">
        <title>Pervasive Adenine N6-methylation of Active Genes in Fungi.</title>
        <authorList>
            <consortium name="DOE Joint Genome Institute"/>
            <person name="Mondo S.J."/>
            <person name="Dannebaum R.O."/>
            <person name="Kuo R.C."/>
            <person name="Labutti K."/>
            <person name="Haridas S."/>
            <person name="Kuo A."/>
            <person name="Salamov A."/>
            <person name="Ahrendt S.R."/>
            <person name="Lipzen A."/>
            <person name="Sullivan W."/>
            <person name="Andreopoulos W.B."/>
            <person name="Clum A."/>
            <person name="Lindquist E."/>
            <person name="Daum C."/>
            <person name="Ramamoorthy G.K."/>
            <person name="Gryganskyi A."/>
            <person name="Culley D."/>
            <person name="Magnuson J.K."/>
            <person name="James T.Y."/>
            <person name="O'Malley M.A."/>
            <person name="Stajich J.E."/>
            <person name="Spatafora J.W."/>
            <person name="Visel A."/>
            <person name="Grigoriev I.V."/>
        </authorList>
    </citation>
    <scope>NUCLEOTIDE SEQUENCE [LARGE SCALE GENOMIC DNA]</scope>
    <source>
        <strain evidence="16 17">PL171</strain>
    </source>
</reference>
<evidence type="ECO:0000256" key="4">
    <source>
        <dbReference type="ARBA" id="ARBA00012583"/>
    </source>
</evidence>
<keyword evidence="5" id="KW-0328">Glycosyltransferase</keyword>
<dbReference type="GO" id="GO:0004581">
    <property type="term" value="F:dolichyl-phosphate beta-glucosyltransferase activity"/>
    <property type="evidence" value="ECO:0007669"/>
    <property type="project" value="UniProtKB-EC"/>
</dbReference>
<organism evidence="16 17">
    <name type="scientific">Catenaria anguillulae PL171</name>
    <dbReference type="NCBI Taxonomy" id="765915"/>
    <lineage>
        <taxon>Eukaryota</taxon>
        <taxon>Fungi</taxon>
        <taxon>Fungi incertae sedis</taxon>
        <taxon>Blastocladiomycota</taxon>
        <taxon>Blastocladiomycetes</taxon>
        <taxon>Blastocladiales</taxon>
        <taxon>Catenariaceae</taxon>
        <taxon>Catenaria</taxon>
    </lineage>
</organism>
<dbReference type="CDD" id="cd04188">
    <property type="entry name" value="DPG_synthase"/>
    <property type="match status" value="1"/>
</dbReference>
<keyword evidence="9" id="KW-0735">Signal-anchor</keyword>
<dbReference type="EC" id="2.4.1.117" evidence="4"/>
<dbReference type="Proteomes" id="UP000193411">
    <property type="component" value="Unassembled WGS sequence"/>
</dbReference>
<dbReference type="Pfam" id="PF00535">
    <property type="entry name" value="Glycos_transf_2"/>
    <property type="match status" value="1"/>
</dbReference>
<dbReference type="OrthoDB" id="3784at2759"/>
<dbReference type="GO" id="GO:0005789">
    <property type="term" value="C:endoplasmic reticulum membrane"/>
    <property type="evidence" value="ECO:0007669"/>
    <property type="project" value="UniProtKB-SubCell"/>
</dbReference>
<evidence type="ECO:0000256" key="8">
    <source>
        <dbReference type="ARBA" id="ARBA00022824"/>
    </source>
</evidence>
<feature type="region of interest" description="Disordered" evidence="13">
    <location>
        <begin position="61"/>
        <end position="99"/>
    </location>
</feature>
<evidence type="ECO:0000313" key="17">
    <source>
        <dbReference type="Proteomes" id="UP000193411"/>
    </source>
</evidence>